<sequence length="150" mass="16794">MGHPAFGRLEILLGEWRMEAVVGGRSMGVARTHFAWTEDGAFLRQHTEEAEAFDPDWAARSPLPVTSLIGLDDTADAFTMLYADARDVFRVYRFDVRDGVWTMSRDAAGFNQRFSAVFDADGRTISGAWEGSPDGTSWTKDFDVRYTRAS</sequence>
<evidence type="ECO:0000313" key="2">
    <source>
        <dbReference type="Proteomes" id="UP000242367"/>
    </source>
</evidence>
<dbReference type="RefSeq" id="WP_103563397.1">
    <property type="nucleotide sequence ID" value="NZ_MTBP01000002.1"/>
</dbReference>
<evidence type="ECO:0008006" key="3">
    <source>
        <dbReference type="Google" id="ProtNLM"/>
    </source>
</evidence>
<proteinExistence type="predicted"/>
<comment type="caution">
    <text evidence="1">The sequence shown here is derived from an EMBL/GenBank/DDBJ whole genome shotgun (WGS) entry which is preliminary data.</text>
</comment>
<reference evidence="1 2" key="1">
    <citation type="journal article" date="2017" name="Chemistry">
        <title>Isolation, Biosynthesis and Chemical Modifications of Rubterolones A-F: Rare Tropolone Alkaloids from Actinomadura sp. 5-2.</title>
        <authorList>
            <person name="Guo H."/>
            <person name="Benndorf R."/>
            <person name="Leichnitz D."/>
            <person name="Klassen J.L."/>
            <person name="Vollmers J."/>
            <person name="Gorls H."/>
            <person name="Steinacker M."/>
            <person name="Weigel C."/>
            <person name="Dahse H.M."/>
            <person name="Kaster A.K."/>
            <person name="de Beer Z.W."/>
            <person name="Poulsen M."/>
            <person name="Beemelmanns C."/>
        </authorList>
    </citation>
    <scope>NUCLEOTIDE SEQUENCE [LARGE SCALE GENOMIC DNA]</scope>
    <source>
        <strain evidence="1 2">5-2</strain>
    </source>
</reference>
<dbReference type="EMBL" id="MTBP01000002">
    <property type="protein sequence ID" value="POM24249.1"/>
    <property type="molecule type" value="Genomic_DNA"/>
</dbReference>
<gene>
    <name evidence="1" type="ORF">BTM25_28770</name>
</gene>
<protein>
    <recommendedName>
        <fullName evidence="3">DUF1579 domain-containing protein</fullName>
    </recommendedName>
</protein>
<organism evidence="1 2">
    <name type="scientific">Actinomadura rubteroloni</name>
    <dbReference type="NCBI Taxonomy" id="1926885"/>
    <lineage>
        <taxon>Bacteria</taxon>
        <taxon>Bacillati</taxon>
        <taxon>Actinomycetota</taxon>
        <taxon>Actinomycetes</taxon>
        <taxon>Streptosporangiales</taxon>
        <taxon>Thermomonosporaceae</taxon>
        <taxon>Actinomadura</taxon>
    </lineage>
</organism>
<name>A0A2P4UGU9_9ACTN</name>
<accession>A0A2P4UGU9</accession>
<dbReference type="AlphaFoldDB" id="A0A2P4UGU9"/>
<keyword evidence="2" id="KW-1185">Reference proteome</keyword>
<dbReference type="Proteomes" id="UP000242367">
    <property type="component" value="Unassembled WGS sequence"/>
</dbReference>
<evidence type="ECO:0000313" key="1">
    <source>
        <dbReference type="EMBL" id="POM24249.1"/>
    </source>
</evidence>